<name>A0ABT4KUE1_9SPHI</name>
<dbReference type="Pfam" id="PF16344">
    <property type="entry name" value="FecR_C"/>
    <property type="match status" value="1"/>
</dbReference>
<keyword evidence="1" id="KW-1133">Transmembrane helix</keyword>
<dbReference type="InterPro" id="IPR006860">
    <property type="entry name" value="FecR"/>
</dbReference>
<reference evidence="4" key="1">
    <citation type="submission" date="2022-12" db="EMBL/GenBank/DDBJ databases">
        <title>Genome sequence of SJ11.</title>
        <authorList>
            <person name="Woo H."/>
        </authorList>
    </citation>
    <scope>NUCLEOTIDE SEQUENCE</scope>
    <source>
        <strain evidence="4">SJ11</strain>
    </source>
</reference>
<feature type="domain" description="FecR protein" evidence="2">
    <location>
        <begin position="186"/>
        <end position="282"/>
    </location>
</feature>
<feature type="domain" description="Protein FecR C-terminal" evidence="3">
    <location>
        <begin position="324"/>
        <end position="392"/>
    </location>
</feature>
<keyword evidence="5" id="KW-1185">Reference proteome</keyword>
<accession>A0ABT4KUE1</accession>
<gene>
    <name evidence="4" type="ORF">O0931_04495</name>
</gene>
<organism evidence="4 5">
    <name type="scientific">Pedobacter rhodius</name>
    <dbReference type="NCBI Taxonomy" id="3004098"/>
    <lineage>
        <taxon>Bacteria</taxon>
        <taxon>Pseudomonadati</taxon>
        <taxon>Bacteroidota</taxon>
        <taxon>Sphingobacteriia</taxon>
        <taxon>Sphingobacteriales</taxon>
        <taxon>Sphingobacteriaceae</taxon>
        <taxon>Pedobacter</taxon>
    </lineage>
</organism>
<dbReference type="Proteomes" id="UP001144341">
    <property type="component" value="Unassembled WGS sequence"/>
</dbReference>
<protein>
    <submittedName>
        <fullName evidence="4">DUF4974 domain-containing protein</fullName>
    </submittedName>
</protein>
<dbReference type="PANTHER" id="PTHR30273">
    <property type="entry name" value="PERIPLASMIC SIGNAL SENSOR AND SIGMA FACTOR ACTIVATOR FECR-RELATED"/>
    <property type="match status" value="1"/>
</dbReference>
<dbReference type="InterPro" id="IPR032508">
    <property type="entry name" value="FecR_C"/>
</dbReference>
<evidence type="ECO:0000256" key="1">
    <source>
        <dbReference type="SAM" id="Phobius"/>
    </source>
</evidence>
<dbReference type="InterPro" id="IPR012373">
    <property type="entry name" value="Ferrdict_sens_TM"/>
</dbReference>
<evidence type="ECO:0000259" key="2">
    <source>
        <dbReference type="Pfam" id="PF04773"/>
    </source>
</evidence>
<dbReference type="RefSeq" id="WP_269414349.1">
    <property type="nucleotide sequence ID" value="NZ_JAPWGL010000001.1"/>
</dbReference>
<dbReference type="PANTHER" id="PTHR30273:SF2">
    <property type="entry name" value="PROTEIN FECR"/>
    <property type="match status" value="1"/>
</dbReference>
<evidence type="ECO:0000313" key="5">
    <source>
        <dbReference type="Proteomes" id="UP001144341"/>
    </source>
</evidence>
<keyword evidence="1" id="KW-0472">Membrane</keyword>
<evidence type="ECO:0000313" key="4">
    <source>
        <dbReference type="EMBL" id="MCZ4222549.1"/>
    </source>
</evidence>
<dbReference type="Gene3D" id="2.60.120.1440">
    <property type="match status" value="1"/>
</dbReference>
<dbReference type="Gene3D" id="3.55.50.30">
    <property type="match status" value="1"/>
</dbReference>
<dbReference type="Pfam" id="PF04773">
    <property type="entry name" value="FecR"/>
    <property type="match status" value="1"/>
</dbReference>
<proteinExistence type="predicted"/>
<sequence length="396" mass="45191">MQNTRLTLLFNKYLDKSATPQERAQLFAWLRDSSNKYDIEQEMEKLWTNFAVQTNPFSEQDKVVMLEKILHFTKEESVTSQKPVKIYRLFQKWAVAAVITIAVMAGGYFYYVQQNQRVETVAYQNDIAPGRKGATLTLGDGKKILIKDALAGNLANQSGVKISKTTDGQIVYEIANDKSDKIVYNTLSTTRGEQTQVRLPDGTVVFLNAESSLTYPTNFSKSGERRVSLTGEGYFEVAKDKKHPFIVKTDKQEVAVLGTHFNINAYRNEESIKTTLIEGRVKVFSFLLRHEITLKPGQQAVLNQQALTTNQANIDEALAWKNGEFRFDDKSISEIMKQIARWYDVTVIFNDQVPNGYLSGSISRNRNLSQVLKMIEKTKEVKFRIDGRKIYVNKYN</sequence>
<keyword evidence="1" id="KW-0812">Transmembrane</keyword>
<evidence type="ECO:0000259" key="3">
    <source>
        <dbReference type="Pfam" id="PF16344"/>
    </source>
</evidence>
<feature type="transmembrane region" description="Helical" evidence="1">
    <location>
        <begin position="93"/>
        <end position="111"/>
    </location>
</feature>
<dbReference type="EMBL" id="JAPWGL010000001">
    <property type="protein sequence ID" value="MCZ4222549.1"/>
    <property type="molecule type" value="Genomic_DNA"/>
</dbReference>
<comment type="caution">
    <text evidence="4">The sequence shown here is derived from an EMBL/GenBank/DDBJ whole genome shotgun (WGS) entry which is preliminary data.</text>
</comment>